<gene>
    <name evidence="6" type="ORF">SY86_23390</name>
</gene>
<dbReference type="GO" id="GO:0003677">
    <property type="term" value="F:DNA binding"/>
    <property type="evidence" value="ECO:0007669"/>
    <property type="project" value="UniProtKB-KW"/>
</dbReference>
<evidence type="ECO:0000256" key="4">
    <source>
        <dbReference type="ARBA" id="ARBA00023163"/>
    </source>
</evidence>
<name>A0A0M2KKY4_9GAMM</name>
<keyword evidence="3 6" id="KW-0238">DNA-binding</keyword>
<protein>
    <submittedName>
        <fullName evidence="6">DNA-binding protein</fullName>
    </submittedName>
</protein>
<dbReference type="Gene3D" id="1.10.260.40">
    <property type="entry name" value="lambda repressor-like DNA-binding domains"/>
    <property type="match status" value="1"/>
</dbReference>
<dbReference type="RefSeq" id="WP_040465859.1">
    <property type="nucleotide sequence ID" value="NZ_CP089932.1"/>
</dbReference>
<evidence type="ECO:0000256" key="1">
    <source>
        <dbReference type="ARBA" id="ARBA00006157"/>
    </source>
</evidence>
<reference evidence="6 7" key="1">
    <citation type="submission" date="2015-01" db="EMBL/GenBank/DDBJ databases">
        <title>Erwinia tracheiphila.</title>
        <authorList>
            <person name="Shapiro L.R."/>
        </authorList>
    </citation>
    <scope>NUCLEOTIDE SEQUENCE [LARGE SCALE GENOMIC DNA]</scope>
    <source>
        <strain evidence="6 7">BuffGH</strain>
    </source>
</reference>
<dbReference type="SUPFAM" id="SSF47413">
    <property type="entry name" value="lambda repressor-like DNA-binding domains"/>
    <property type="match status" value="1"/>
</dbReference>
<evidence type="ECO:0000256" key="3">
    <source>
        <dbReference type="ARBA" id="ARBA00023125"/>
    </source>
</evidence>
<accession>A0A0M2KKY4</accession>
<dbReference type="Proteomes" id="UP000033924">
    <property type="component" value="Unassembled WGS sequence"/>
</dbReference>
<dbReference type="InterPro" id="IPR010982">
    <property type="entry name" value="Lambda_DNA-bd_dom_sf"/>
</dbReference>
<organism evidence="6 7">
    <name type="scientific">Erwinia tracheiphila</name>
    <dbReference type="NCBI Taxonomy" id="65700"/>
    <lineage>
        <taxon>Bacteria</taxon>
        <taxon>Pseudomonadati</taxon>
        <taxon>Pseudomonadota</taxon>
        <taxon>Gammaproteobacteria</taxon>
        <taxon>Enterobacterales</taxon>
        <taxon>Erwiniaceae</taxon>
        <taxon>Erwinia</taxon>
    </lineage>
</organism>
<comment type="similarity">
    <text evidence="1">Belongs to the ner transcriptional regulatory family.</text>
</comment>
<evidence type="ECO:0000259" key="5">
    <source>
        <dbReference type="Pfam" id="PF13693"/>
    </source>
</evidence>
<proteinExistence type="inferred from homology"/>
<feature type="domain" description="Ner winged helix-turn-helix DNA-binding" evidence="5">
    <location>
        <begin position="10"/>
        <end position="76"/>
    </location>
</feature>
<evidence type="ECO:0000256" key="2">
    <source>
        <dbReference type="ARBA" id="ARBA00023015"/>
    </source>
</evidence>
<dbReference type="Pfam" id="PF13693">
    <property type="entry name" value="HTH_35"/>
    <property type="match status" value="1"/>
</dbReference>
<dbReference type="STRING" id="65700.SY86_23390"/>
<evidence type="ECO:0000313" key="7">
    <source>
        <dbReference type="Proteomes" id="UP000033924"/>
    </source>
</evidence>
<keyword evidence="4" id="KW-0804">Transcription</keyword>
<dbReference type="PATRIC" id="fig|65700.7.peg.5813"/>
<keyword evidence="2" id="KW-0805">Transcription regulation</keyword>
<evidence type="ECO:0000313" key="6">
    <source>
        <dbReference type="EMBL" id="KKF37967.1"/>
    </source>
</evidence>
<dbReference type="InterPro" id="IPR038722">
    <property type="entry name" value="Ner_HTH_dom"/>
</dbReference>
<keyword evidence="7" id="KW-1185">Reference proteome</keyword>
<comment type="caution">
    <text evidence="6">The sequence shown here is derived from an EMBL/GenBank/DDBJ whole genome shotgun (WGS) entry which is preliminary data.</text>
</comment>
<dbReference type="EMBL" id="JXNU01000003">
    <property type="protein sequence ID" value="KKF37967.1"/>
    <property type="molecule type" value="Genomic_DNA"/>
</dbReference>
<sequence length="82" mass="9454">MNRKEDLVSDWHSEDVIRELHKRGLSLAELSRRNGYAAGSLKSVLRTKCRSYQEIVAAALDVAPEEIWPSRYQTKSYMRKAS</sequence>
<dbReference type="AlphaFoldDB" id="A0A0M2KKY4"/>